<feature type="coiled-coil region" evidence="1">
    <location>
        <begin position="237"/>
        <end position="264"/>
    </location>
</feature>
<sequence length="629" mass="74745">MSNINHSDDEEMFLVSKIQAQKVEIEALQKQQRVQEFQFKQQILELTNELERERKRTSELENEITTQISSIGQGEIQSFATQLELKLSEAENKLLEYKANELKLQKEIQSLKRKPENEEIDELKQQLVKMEETAIALIVEKEKVIQDLKSQLECSTQIIEINQNQIHISEIEDEKDIKIQNLKQLVQELNQKIEQDQLHFDERIMRQEHEITERVLDSISHQINESKSVEQDLLHQINLYEEKIKNQDKLLVNQEKLLQQVKDEKYKEVSFYESRHVEIQKKLSQALQQVLKSDRKCEDTFKQHTNIQREKTILQKQRDEQVKLNVKLENNLRKQIQDMDELRQYNNNCQQQIDDLEQQINHLEQQLQDTKFYYEEQLQMQKIHSPSERQPSLQEEQGQGGNLLSELLTEEISIEKPHNTQQSEDSFHQQIPQTPQSKNGQVQMFASSRISNQSMNTKRRYQEIEQLKLELHSFKHQNEQLAEEIENYEHLVGVLQQEIKAQLLEIQNLRKGKLDYSQERDLRIDQEQLKQSLHKLETHFITAKLSWAEEVNFLKSEVKRAEKLAQESTMLYNQILTEKEYFQAKLKKLETQIAKKEKKNQNSQNTPLSPIKEDDQTVKKKGFLSYFGK</sequence>
<comment type="caution">
    <text evidence="3">The sequence shown here is derived from an EMBL/GenBank/DDBJ whole genome shotgun (WGS) entry which is preliminary data.</text>
</comment>
<feature type="coiled-coil region" evidence="1">
    <location>
        <begin position="43"/>
        <end position="140"/>
    </location>
</feature>
<feature type="compositionally biased region" description="Polar residues" evidence="2">
    <location>
        <begin position="419"/>
        <end position="440"/>
    </location>
</feature>
<evidence type="ECO:0000313" key="3">
    <source>
        <dbReference type="EMBL" id="CAD8056775.1"/>
    </source>
</evidence>
<feature type="coiled-coil region" evidence="1">
    <location>
        <begin position="464"/>
        <end position="498"/>
    </location>
</feature>
<accession>A0A8S1KS99</accession>
<feature type="region of interest" description="Disordered" evidence="2">
    <location>
        <begin position="381"/>
        <end position="400"/>
    </location>
</feature>
<dbReference type="AlphaFoldDB" id="A0A8S1KS99"/>
<keyword evidence="4" id="KW-1185">Reference proteome</keyword>
<feature type="region of interest" description="Disordered" evidence="2">
    <location>
        <begin position="417"/>
        <end position="440"/>
    </location>
</feature>
<dbReference type="EMBL" id="CAJJDN010000010">
    <property type="protein sequence ID" value="CAD8056775.1"/>
    <property type="molecule type" value="Genomic_DNA"/>
</dbReference>
<feature type="coiled-coil region" evidence="1">
    <location>
        <begin position="168"/>
        <end position="199"/>
    </location>
</feature>
<evidence type="ECO:0000256" key="1">
    <source>
        <dbReference type="SAM" id="Coils"/>
    </source>
</evidence>
<proteinExistence type="predicted"/>
<keyword evidence="1" id="KW-0175">Coiled coil</keyword>
<dbReference type="Proteomes" id="UP000692954">
    <property type="component" value="Unassembled WGS sequence"/>
</dbReference>
<feature type="region of interest" description="Disordered" evidence="2">
    <location>
        <begin position="595"/>
        <end position="616"/>
    </location>
</feature>
<evidence type="ECO:0000256" key="2">
    <source>
        <dbReference type="SAM" id="MobiDB-lite"/>
    </source>
</evidence>
<dbReference type="OrthoDB" id="298255at2759"/>
<gene>
    <name evidence="3" type="ORF">PSON_ATCC_30995.1.T0100452</name>
</gene>
<organism evidence="3 4">
    <name type="scientific">Paramecium sonneborni</name>
    <dbReference type="NCBI Taxonomy" id="65129"/>
    <lineage>
        <taxon>Eukaryota</taxon>
        <taxon>Sar</taxon>
        <taxon>Alveolata</taxon>
        <taxon>Ciliophora</taxon>
        <taxon>Intramacronucleata</taxon>
        <taxon>Oligohymenophorea</taxon>
        <taxon>Peniculida</taxon>
        <taxon>Parameciidae</taxon>
        <taxon>Paramecium</taxon>
    </lineage>
</organism>
<evidence type="ECO:0000313" key="4">
    <source>
        <dbReference type="Proteomes" id="UP000692954"/>
    </source>
</evidence>
<feature type="compositionally biased region" description="Polar residues" evidence="2">
    <location>
        <begin position="381"/>
        <end position="397"/>
    </location>
</feature>
<name>A0A8S1KS99_9CILI</name>
<feature type="coiled-coil region" evidence="1">
    <location>
        <begin position="325"/>
        <end position="373"/>
    </location>
</feature>
<protein>
    <submittedName>
        <fullName evidence="3">Uncharacterized protein</fullName>
    </submittedName>
</protein>
<reference evidence="3" key="1">
    <citation type="submission" date="2021-01" db="EMBL/GenBank/DDBJ databases">
        <authorList>
            <consortium name="Genoscope - CEA"/>
            <person name="William W."/>
        </authorList>
    </citation>
    <scope>NUCLEOTIDE SEQUENCE</scope>
</reference>